<evidence type="ECO:0000313" key="3">
    <source>
        <dbReference type="Proteomes" id="UP000324705"/>
    </source>
</evidence>
<dbReference type="InterPro" id="IPR001574">
    <property type="entry name" value="Ribosome_inactivat_prot"/>
</dbReference>
<dbReference type="SUPFAM" id="SSF56371">
    <property type="entry name" value="Ribosome inactivating proteins (RIP)"/>
    <property type="match status" value="1"/>
</dbReference>
<evidence type="ECO:0000256" key="1">
    <source>
        <dbReference type="SAM" id="SignalP"/>
    </source>
</evidence>
<keyword evidence="1" id="KW-0732">Signal</keyword>
<dbReference type="Pfam" id="PF00161">
    <property type="entry name" value="RIP"/>
    <property type="match status" value="1"/>
</dbReference>
<feature type="chain" id="PRO_5040416755" description="rRNA N-glycosidase" evidence="1">
    <location>
        <begin position="23"/>
        <end position="198"/>
    </location>
</feature>
<keyword evidence="3" id="KW-1185">Reference proteome</keyword>
<gene>
    <name evidence="2" type="ORF">TRITD_3Bv1G275990</name>
</gene>
<sequence>MHRSFQFGMAAFHLLFLFLVLALSFSGNSAVAAVVDDQPRPQQEVCMASSSSSCPEAAVDAKVLKGEASVMYKEKASSFFRHDGRTIKVDFVLPASNSEVAAGDEDLQLRQEAMAQAITVLSRYSPETTEEQTLKRAMGVVNLEAQRWKPIFRTVGRVLESGADDRTKEDAFAQARVQLNRDLGQEGPNALKLDFGYM</sequence>
<dbReference type="OMA" id="MHRSFQF"/>
<name>A0A9R1R0D2_TRITD</name>
<evidence type="ECO:0008006" key="4">
    <source>
        <dbReference type="Google" id="ProtNLM"/>
    </source>
</evidence>
<dbReference type="EMBL" id="LT934116">
    <property type="protein sequence ID" value="VAH86139.1"/>
    <property type="molecule type" value="Genomic_DNA"/>
</dbReference>
<organism evidence="2 3">
    <name type="scientific">Triticum turgidum subsp. durum</name>
    <name type="common">Durum wheat</name>
    <name type="synonym">Triticum durum</name>
    <dbReference type="NCBI Taxonomy" id="4567"/>
    <lineage>
        <taxon>Eukaryota</taxon>
        <taxon>Viridiplantae</taxon>
        <taxon>Streptophyta</taxon>
        <taxon>Embryophyta</taxon>
        <taxon>Tracheophyta</taxon>
        <taxon>Spermatophyta</taxon>
        <taxon>Magnoliopsida</taxon>
        <taxon>Liliopsida</taxon>
        <taxon>Poales</taxon>
        <taxon>Poaceae</taxon>
        <taxon>BOP clade</taxon>
        <taxon>Pooideae</taxon>
        <taxon>Triticodae</taxon>
        <taxon>Triticeae</taxon>
        <taxon>Triticinae</taxon>
        <taxon>Triticum</taxon>
    </lineage>
</organism>
<reference evidence="2 3" key="1">
    <citation type="submission" date="2017-09" db="EMBL/GenBank/DDBJ databases">
        <authorList>
            <consortium name="International Durum Wheat Genome Sequencing Consortium (IDWGSC)"/>
            <person name="Milanesi L."/>
        </authorList>
    </citation>
    <scope>NUCLEOTIDE SEQUENCE [LARGE SCALE GENOMIC DNA]</scope>
    <source>
        <strain evidence="3">cv. Svevo</strain>
    </source>
</reference>
<feature type="signal peptide" evidence="1">
    <location>
        <begin position="1"/>
        <end position="22"/>
    </location>
</feature>
<dbReference type="GO" id="GO:0030598">
    <property type="term" value="F:rRNA N-glycosylase activity"/>
    <property type="evidence" value="ECO:0007669"/>
    <property type="project" value="InterPro"/>
</dbReference>
<dbReference type="AlphaFoldDB" id="A0A9R1R0D2"/>
<dbReference type="Proteomes" id="UP000324705">
    <property type="component" value="Chromosome 3B"/>
</dbReference>
<protein>
    <recommendedName>
        <fullName evidence="4">rRNA N-glycosidase</fullName>
    </recommendedName>
</protein>
<accession>A0A9R1R0D2</accession>
<dbReference type="Gramene" id="TRITD3Bv1G275990.1">
    <property type="protein sequence ID" value="TRITD3Bv1G275990.1"/>
    <property type="gene ID" value="TRITD3Bv1G275990"/>
</dbReference>
<dbReference type="InterPro" id="IPR036041">
    <property type="entry name" value="Ribosome-inact_prot_sf"/>
</dbReference>
<dbReference type="GO" id="GO:0017148">
    <property type="term" value="P:negative regulation of translation"/>
    <property type="evidence" value="ECO:0007669"/>
    <property type="project" value="InterPro"/>
</dbReference>
<evidence type="ECO:0000313" key="2">
    <source>
        <dbReference type="EMBL" id="VAH86139.1"/>
    </source>
</evidence>
<proteinExistence type="predicted"/>